<evidence type="ECO:0000313" key="10">
    <source>
        <dbReference type="EMBL" id="MBM7614064.1"/>
    </source>
</evidence>
<feature type="transmembrane region" description="Helical" evidence="6">
    <location>
        <begin position="133"/>
        <end position="150"/>
    </location>
</feature>
<dbReference type="PROSITE" id="PS50112">
    <property type="entry name" value="PAS"/>
    <property type="match status" value="3"/>
</dbReference>
<dbReference type="PROSITE" id="PS50113">
    <property type="entry name" value="PAC"/>
    <property type="match status" value="3"/>
</dbReference>
<dbReference type="NCBIfam" id="TIGR00254">
    <property type="entry name" value="GGDEF"/>
    <property type="match status" value="1"/>
</dbReference>
<accession>A0ABS2NNB2</accession>
<feature type="domain" description="PAS" evidence="7">
    <location>
        <begin position="435"/>
        <end position="503"/>
    </location>
</feature>
<feature type="domain" description="PAC" evidence="8">
    <location>
        <begin position="627"/>
        <end position="683"/>
    </location>
</feature>
<organism evidence="10 11">
    <name type="scientific">Alkaliphilus hydrothermalis</name>
    <dbReference type="NCBI Taxonomy" id="1482730"/>
    <lineage>
        <taxon>Bacteria</taxon>
        <taxon>Bacillati</taxon>
        <taxon>Bacillota</taxon>
        <taxon>Clostridia</taxon>
        <taxon>Peptostreptococcales</taxon>
        <taxon>Natronincolaceae</taxon>
        <taxon>Alkaliphilus</taxon>
    </lineage>
</organism>
<dbReference type="InterPro" id="IPR043128">
    <property type="entry name" value="Rev_trsase/Diguanyl_cyclase"/>
</dbReference>
<evidence type="ECO:0000259" key="8">
    <source>
        <dbReference type="PROSITE" id="PS50113"/>
    </source>
</evidence>
<feature type="transmembrane region" description="Helical" evidence="6">
    <location>
        <begin position="106"/>
        <end position="127"/>
    </location>
</feature>
<dbReference type="RefSeq" id="WP_204400335.1">
    <property type="nucleotide sequence ID" value="NZ_JAFBEE010000002.1"/>
</dbReference>
<dbReference type="PANTHER" id="PTHR44757:SF2">
    <property type="entry name" value="BIOFILM ARCHITECTURE MAINTENANCE PROTEIN MBAA"/>
    <property type="match status" value="1"/>
</dbReference>
<dbReference type="Gene3D" id="3.30.70.270">
    <property type="match status" value="1"/>
</dbReference>
<feature type="transmembrane region" description="Helical" evidence="6">
    <location>
        <begin position="37"/>
        <end position="57"/>
    </location>
</feature>
<dbReference type="SUPFAM" id="SSF55785">
    <property type="entry name" value="PYP-like sensor domain (PAS domain)"/>
    <property type="match status" value="4"/>
</dbReference>
<keyword evidence="4 6" id="KW-1133">Transmembrane helix</keyword>
<feature type="transmembrane region" description="Helical" evidence="6">
    <location>
        <begin position="6"/>
        <end position="25"/>
    </location>
</feature>
<dbReference type="PROSITE" id="PS50887">
    <property type="entry name" value="GGDEF"/>
    <property type="match status" value="1"/>
</dbReference>
<dbReference type="SMART" id="SM00267">
    <property type="entry name" value="GGDEF"/>
    <property type="match status" value="1"/>
</dbReference>
<dbReference type="SMART" id="SM00086">
    <property type="entry name" value="PAC"/>
    <property type="match status" value="3"/>
</dbReference>
<keyword evidence="3 6" id="KW-0812">Transmembrane</keyword>
<feature type="transmembrane region" description="Helical" evidence="6">
    <location>
        <begin position="162"/>
        <end position="180"/>
    </location>
</feature>
<sequence length="862" mass="97736">MLLKNLISNATIIVSFMFLGGKVFKDNRLTPKATLKTKIFAGVIGGLMGCTLMHFSVNIYPNTVLDLRHFAIIVLAFHGGLIASVITGIIMAVFRITFFGVNSVSIIASLSILMLSITCGIIGSSKINGKNKWILMNLAGVITVNFVLYNTIVDGYILQRTTIYFTLIATAVALLIYYLSNHIVLSNVVLTKYRAEAKIADNLTDLVTIHKADGTYEYLSPSCEKILGYKPEELMGTNAYDLFYEADLEAISKSHGTITNTDLSYSVIYRIKRKDGKMIWFETTSKGIKDKDGKTEQLVCVSRDISERKMDEIKLQKSHEKINRILESIQDAFFALDKDFCFKYLNKQSELLLKRNRDDLIGKSIWDVFADTVDTNFYKNFNQALNEQTQINFEEFYAPLNKFFSVRVYPTENGISVFYHDITEKKLMEYEVKKSNKKFRAIFEHAGIGIAVRDVMGKPIDINATYKEMLGYQDDELQEVHAYVHPEDAAKDEENFKKLLRGNIDSYRIEKRYYKKNGGILYGDVVITMIPETDNEQPYVIGMVNDITSMKIAEQRLIRSENRFRSLVNSMNDIVYTLDKDQKHTAIYGKWLDDDNLGMQNFIGKTSRDIFGEEASKIHEEANIKALNGEYVVYDWSLENNGGKKHYQTSLSPIRNSKDNIIGVVGVGRDITKQKKLEKELMEANANLKSMSLIDGLTNIPNRRAFDEGFEKEWNRSIRNSTNLALLLLDIDYFKFFNDTYGHLQGDECLKLIASTLRESISRSGDIVARYGGEEFAIILPETSTKGAMFVAEQIRIRVEDLKIPNTASKVKPYVTVSIGVASTIASALIKSENLIKNADKALYNAKESGRNKVELYSKNKI</sequence>
<dbReference type="PANTHER" id="PTHR44757">
    <property type="entry name" value="DIGUANYLATE CYCLASE DGCP"/>
    <property type="match status" value="1"/>
</dbReference>
<dbReference type="InterPro" id="IPR000014">
    <property type="entry name" value="PAS"/>
</dbReference>
<dbReference type="EMBL" id="JAFBEE010000002">
    <property type="protein sequence ID" value="MBM7614064.1"/>
    <property type="molecule type" value="Genomic_DNA"/>
</dbReference>
<dbReference type="Pfam" id="PF07694">
    <property type="entry name" value="5TM-5TMR_LYT"/>
    <property type="match status" value="1"/>
</dbReference>
<dbReference type="SUPFAM" id="SSF55073">
    <property type="entry name" value="Nucleotide cyclase"/>
    <property type="match status" value="1"/>
</dbReference>
<evidence type="ECO:0000313" key="11">
    <source>
        <dbReference type="Proteomes" id="UP001314796"/>
    </source>
</evidence>
<keyword evidence="5 6" id="KW-0472">Membrane</keyword>
<reference evidence="10 11" key="1">
    <citation type="submission" date="2021-01" db="EMBL/GenBank/DDBJ databases">
        <title>Genomic Encyclopedia of Type Strains, Phase IV (KMG-IV): sequencing the most valuable type-strain genomes for metagenomic binning, comparative biology and taxonomic classification.</title>
        <authorList>
            <person name="Goeker M."/>
        </authorList>
    </citation>
    <scope>NUCLEOTIDE SEQUENCE [LARGE SCALE GENOMIC DNA]</scope>
    <source>
        <strain evidence="10 11">DSM 25890</strain>
    </source>
</reference>
<evidence type="ECO:0000256" key="1">
    <source>
        <dbReference type="ARBA" id="ARBA00004651"/>
    </source>
</evidence>
<dbReference type="InterPro" id="IPR052155">
    <property type="entry name" value="Biofilm_reg_signaling"/>
</dbReference>
<evidence type="ECO:0000259" key="9">
    <source>
        <dbReference type="PROSITE" id="PS50887"/>
    </source>
</evidence>
<feature type="domain" description="PAC" evidence="8">
    <location>
        <begin position="265"/>
        <end position="317"/>
    </location>
</feature>
<dbReference type="Pfam" id="PF08447">
    <property type="entry name" value="PAS_3"/>
    <property type="match status" value="2"/>
</dbReference>
<dbReference type="SMART" id="SM00091">
    <property type="entry name" value="PAS"/>
    <property type="match status" value="4"/>
</dbReference>
<evidence type="ECO:0000256" key="6">
    <source>
        <dbReference type="SAM" id="Phobius"/>
    </source>
</evidence>
<dbReference type="Pfam" id="PF08448">
    <property type="entry name" value="PAS_4"/>
    <property type="match status" value="2"/>
</dbReference>
<dbReference type="InterPro" id="IPR000160">
    <property type="entry name" value="GGDEF_dom"/>
</dbReference>
<feature type="domain" description="PAS" evidence="7">
    <location>
        <begin position="318"/>
        <end position="388"/>
    </location>
</feature>
<evidence type="ECO:0000256" key="3">
    <source>
        <dbReference type="ARBA" id="ARBA00022692"/>
    </source>
</evidence>
<feature type="domain" description="PAS" evidence="7">
    <location>
        <begin position="192"/>
        <end position="262"/>
    </location>
</feature>
<dbReference type="Gene3D" id="3.30.450.20">
    <property type="entry name" value="PAS domain"/>
    <property type="match status" value="4"/>
</dbReference>
<name>A0ABS2NNB2_9FIRM</name>
<comment type="caution">
    <text evidence="10">The sequence shown here is derived from an EMBL/GenBank/DDBJ whole genome shotgun (WGS) entry which is preliminary data.</text>
</comment>
<dbReference type="InterPro" id="IPR000700">
    <property type="entry name" value="PAS-assoc_C"/>
</dbReference>
<dbReference type="CDD" id="cd01949">
    <property type="entry name" value="GGDEF"/>
    <property type="match status" value="1"/>
</dbReference>
<evidence type="ECO:0000256" key="4">
    <source>
        <dbReference type="ARBA" id="ARBA00022989"/>
    </source>
</evidence>
<keyword evidence="2" id="KW-1003">Cell membrane</keyword>
<keyword evidence="11" id="KW-1185">Reference proteome</keyword>
<feature type="domain" description="GGDEF" evidence="9">
    <location>
        <begin position="722"/>
        <end position="859"/>
    </location>
</feature>
<dbReference type="Pfam" id="PF00990">
    <property type="entry name" value="GGDEF"/>
    <property type="match status" value="1"/>
</dbReference>
<dbReference type="NCBIfam" id="TIGR00229">
    <property type="entry name" value="sensory_box"/>
    <property type="match status" value="4"/>
</dbReference>
<dbReference type="CDD" id="cd00130">
    <property type="entry name" value="PAS"/>
    <property type="match status" value="4"/>
</dbReference>
<dbReference type="InterPro" id="IPR001610">
    <property type="entry name" value="PAC"/>
</dbReference>
<feature type="domain" description="PAC" evidence="8">
    <location>
        <begin position="507"/>
        <end position="559"/>
    </location>
</feature>
<dbReference type="InterPro" id="IPR029787">
    <property type="entry name" value="Nucleotide_cyclase"/>
</dbReference>
<gene>
    <name evidence="10" type="ORF">JOC73_000573</name>
</gene>
<dbReference type="InterPro" id="IPR013655">
    <property type="entry name" value="PAS_fold_3"/>
</dbReference>
<proteinExistence type="predicted"/>
<protein>
    <submittedName>
        <fullName evidence="10">Diguanylate cyclase (GGDEF)-like protein/PAS domain S-box-containing protein</fullName>
    </submittedName>
</protein>
<dbReference type="InterPro" id="IPR035965">
    <property type="entry name" value="PAS-like_dom_sf"/>
</dbReference>
<dbReference type="Proteomes" id="UP001314796">
    <property type="component" value="Unassembled WGS sequence"/>
</dbReference>
<feature type="transmembrane region" description="Helical" evidence="6">
    <location>
        <begin position="69"/>
        <end position="94"/>
    </location>
</feature>
<evidence type="ECO:0000256" key="2">
    <source>
        <dbReference type="ARBA" id="ARBA00022475"/>
    </source>
</evidence>
<evidence type="ECO:0000256" key="5">
    <source>
        <dbReference type="ARBA" id="ARBA00023136"/>
    </source>
</evidence>
<dbReference type="InterPro" id="IPR013656">
    <property type="entry name" value="PAS_4"/>
</dbReference>
<dbReference type="InterPro" id="IPR011620">
    <property type="entry name" value="Sig_transdc_His_kinase_LytS_TM"/>
</dbReference>
<comment type="subcellular location">
    <subcellularLocation>
        <location evidence="1">Cell membrane</location>
        <topology evidence="1">Multi-pass membrane protein</topology>
    </subcellularLocation>
</comment>
<evidence type="ECO:0000259" key="7">
    <source>
        <dbReference type="PROSITE" id="PS50112"/>
    </source>
</evidence>